<sequence length="135" mass="15660">MGVLVVSIFVVPLCNNQKRNIFNSRIKSDSKETPANTIQQKSQNLFVFPRKIRKLVTVITNLDVVTEPMFRSHQMMSEESKLLTTTEYTLKCQVKVKRSNNIIEEENVDSTVSGYKFTWRDTRLTDNSVYKNIHS</sequence>
<proteinExistence type="predicted"/>
<dbReference type="EMBL" id="CADEBC010000476">
    <property type="protein sequence ID" value="CAB3232042.1"/>
    <property type="molecule type" value="Genomic_DNA"/>
</dbReference>
<dbReference type="Proteomes" id="UP000494106">
    <property type="component" value="Unassembled WGS sequence"/>
</dbReference>
<organism evidence="1 2">
    <name type="scientific">Arctia plantaginis</name>
    <name type="common">Wood tiger moth</name>
    <name type="synonym">Phalaena plantaginis</name>
    <dbReference type="NCBI Taxonomy" id="874455"/>
    <lineage>
        <taxon>Eukaryota</taxon>
        <taxon>Metazoa</taxon>
        <taxon>Ecdysozoa</taxon>
        <taxon>Arthropoda</taxon>
        <taxon>Hexapoda</taxon>
        <taxon>Insecta</taxon>
        <taxon>Pterygota</taxon>
        <taxon>Neoptera</taxon>
        <taxon>Endopterygota</taxon>
        <taxon>Lepidoptera</taxon>
        <taxon>Glossata</taxon>
        <taxon>Ditrysia</taxon>
        <taxon>Noctuoidea</taxon>
        <taxon>Erebidae</taxon>
        <taxon>Arctiinae</taxon>
        <taxon>Arctia</taxon>
    </lineage>
</organism>
<keyword evidence="2" id="KW-1185">Reference proteome</keyword>
<name>A0A8S0ZK61_ARCPL</name>
<accession>A0A8S0ZK61</accession>
<dbReference type="OrthoDB" id="6920507at2759"/>
<gene>
    <name evidence="1" type="ORF">APLA_LOCUS4688</name>
</gene>
<comment type="caution">
    <text evidence="1">The sequence shown here is derived from an EMBL/GenBank/DDBJ whole genome shotgun (WGS) entry which is preliminary data.</text>
</comment>
<evidence type="ECO:0000313" key="2">
    <source>
        <dbReference type="Proteomes" id="UP000494106"/>
    </source>
</evidence>
<protein>
    <submittedName>
        <fullName evidence="1">Uncharacterized protein</fullName>
    </submittedName>
</protein>
<evidence type="ECO:0000313" key="1">
    <source>
        <dbReference type="EMBL" id="CAB3232042.1"/>
    </source>
</evidence>
<reference evidence="1 2" key="1">
    <citation type="submission" date="2020-04" db="EMBL/GenBank/DDBJ databases">
        <authorList>
            <person name="Wallbank WR R."/>
            <person name="Pardo Diaz C."/>
            <person name="Kozak K."/>
            <person name="Martin S."/>
            <person name="Jiggins C."/>
            <person name="Moest M."/>
            <person name="Warren A I."/>
            <person name="Byers J.R.P. K."/>
            <person name="Montejo-Kovacevich G."/>
            <person name="Yen C E."/>
        </authorList>
    </citation>
    <scope>NUCLEOTIDE SEQUENCE [LARGE SCALE GENOMIC DNA]</scope>
</reference>
<dbReference type="AlphaFoldDB" id="A0A8S0ZK61"/>